<accession>A0A8D8JRJ4</accession>
<protein>
    <submittedName>
        <fullName evidence="2">(northern house mosquito) hypothetical protein</fullName>
    </submittedName>
</protein>
<organism evidence="2">
    <name type="scientific">Culex pipiens</name>
    <name type="common">House mosquito</name>
    <dbReference type="NCBI Taxonomy" id="7175"/>
    <lineage>
        <taxon>Eukaryota</taxon>
        <taxon>Metazoa</taxon>
        <taxon>Ecdysozoa</taxon>
        <taxon>Arthropoda</taxon>
        <taxon>Hexapoda</taxon>
        <taxon>Insecta</taxon>
        <taxon>Pterygota</taxon>
        <taxon>Neoptera</taxon>
        <taxon>Endopterygota</taxon>
        <taxon>Diptera</taxon>
        <taxon>Nematocera</taxon>
        <taxon>Culicoidea</taxon>
        <taxon>Culicidae</taxon>
        <taxon>Culicinae</taxon>
        <taxon>Culicini</taxon>
        <taxon>Culex</taxon>
        <taxon>Culex</taxon>
    </lineage>
</organism>
<evidence type="ECO:0000313" key="2">
    <source>
        <dbReference type="EMBL" id="CAG6574982.1"/>
    </source>
</evidence>
<sequence length="147" mass="15179">MQGGLQLEEGQKSQLICGVGLTGQKHRSRPEAGLVSLAAVSVAFTTSGELDQQGSRLHDAGGEHSVGRGVHPDVLGGGQVQLRRVQPAQVPDQLQQAAAPTRLVQQGHPAGRAGHPGGEQNRPDRGPDGVYGGGPTPGEGDFLRVFS</sequence>
<reference evidence="2" key="1">
    <citation type="submission" date="2021-05" db="EMBL/GenBank/DDBJ databases">
        <authorList>
            <person name="Alioto T."/>
            <person name="Alioto T."/>
            <person name="Gomez Garrido J."/>
        </authorList>
    </citation>
    <scope>NUCLEOTIDE SEQUENCE</scope>
</reference>
<feature type="compositionally biased region" description="Basic and acidic residues" evidence="1">
    <location>
        <begin position="56"/>
        <end position="66"/>
    </location>
</feature>
<name>A0A8D8JRJ4_CULPI</name>
<evidence type="ECO:0000256" key="1">
    <source>
        <dbReference type="SAM" id="MobiDB-lite"/>
    </source>
</evidence>
<dbReference type="EMBL" id="HBUE01293047">
    <property type="protein sequence ID" value="CAG6574982.1"/>
    <property type="molecule type" value="Transcribed_RNA"/>
</dbReference>
<feature type="region of interest" description="Disordered" evidence="1">
    <location>
        <begin position="51"/>
        <end position="75"/>
    </location>
</feature>
<dbReference type="EMBL" id="HBUE01187283">
    <property type="protein sequence ID" value="CAG6523325.1"/>
    <property type="molecule type" value="Transcribed_RNA"/>
</dbReference>
<dbReference type="AlphaFoldDB" id="A0A8D8JRJ4"/>
<feature type="region of interest" description="Disordered" evidence="1">
    <location>
        <begin position="90"/>
        <end position="147"/>
    </location>
</feature>
<proteinExistence type="predicted"/>